<comment type="caution">
    <text evidence="3">The sequence shown here is derived from an EMBL/GenBank/DDBJ whole genome shotgun (WGS) entry which is preliminary data.</text>
</comment>
<dbReference type="PANTHER" id="PTHR35797:SF1">
    <property type="entry name" value="PROTEASE"/>
    <property type="match status" value="1"/>
</dbReference>
<feature type="domain" description="CAAX prenyl protease 2/Lysostaphin resistance protein A-like" evidence="2">
    <location>
        <begin position="129"/>
        <end position="232"/>
    </location>
</feature>
<organism evidence="3 4">
    <name type="scientific">Fontibacter flavus</name>
    <dbReference type="NCBI Taxonomy" id="654838"/>
    <lineage>
        <taxon>Bacteria</taxon>
        <taxon>Pseudomonadati</taxon>
        <taxon>Bacteroidota</taxon>
        <taxon>Cytophagia</taxon>
        <taxon>Cytophagales</taxon>
        <taxon>Cyclobacteriaceae</taxon>
        <taxon>Fontibacter</taxon>
    </lineage>
</organism>
<keyword evidence="4" id="KW-1185">Reference proteome</keyword>
<feature type="transmembrane region" description="Helical" evidence="1">
    <location>
        <begin position="189"/>
        <end position="210"/>
    </location>
</feature>
<feature type="transmembrane region" description="Helical" evidence="1">
    <location>
        <begin position="164"/>
        <end position="183"/>
    </location>
</feature>
<feature type="transmembrane region" description="Helical" evidence="1">
    <location>
        <begin position="127"/>
        <end position="152"/>
    </location>
</feature>
<dbReference type="Pfam" id="PF02517">
    <property type="entry name" value="Rce1-like"/>
    <property type="match status" value="1"/>
</dbReference>
<feature type="transmembrane region" description="Helical" evidence="1">
    <location>
        <begin position="9"/>
        <end position="31"/>
    </location>
</feature>
<evidence type="ECO:0000256" key="1">
    <source>
        <dbReference type="SAM" id="Phobius"/>
    </source>
</evidence>
<name>A0ABV6FUU0_9BACT</name>
<reference evidence="3 4" key="1">
    <citation type="submission" date="2024-09" db="EMBL/GenBank/DDBJ databases">
        <authorList>
            <person name="Sun Q."/>
            <person name="Mori K."/>
        </authorList>
    </citation>
    <scope>NUCLEOTIDE SEQUENCE [LARGE SCALE GENOMIC DNA]</scope>
    <source>
        <strain evidence="3 4">CCM 7650</strain>
    </source>
</reference>
<dbReference type="InterPro" id="IPR003675">
    <property type="entry name" value="Rce1/LyrA-like_dom"/>
</dbReference>
<accession>A0ABV6FUU0</accession>
<gene>
    <name evidence="3" type="ORF">ACFFIP_13205</name>
</gene>
<dbReference type="RefSeq" id="WP_382388129.1">
    <property type="nucleotide sequence ID" value="NZ_JBHLWI010000037.1"/>
</dbReference>
<keyword evidence="3" id="KW-0378">Hydrolase</keyword>
<sequence>MNLLKKTPVLCYFAITFLISWGGVFILGYPYEMPSTKEQFQALWTAVVVPYFLGPAIAGLLMTAIIGGRKGLRDLRDRLFKWRISLKWYAIALLTAPIIVTPLLFIFSLYSPVFLPGIVTSADKVSAILTGIVTGVLFGGLMEELGWTGFAVHVLLKRFSTFKTGLIIGTLHGVWHFPVKILISGPLGLSPFLVIDLITAVVNLTAWRILMVWIYNCTGGSLLTTMLMHASLTASTLFILAPTATGSSLVVYNLAAAAAVWIVVAAIFLIHHKSKEE</sequence>
<feature type="transmembrane region" description="Helical" evidence="1">
    <location>
        <begin position="222"/>
        <end position="244"/>
    </location>
</feature>
<dbReference type="EC" id="3.4.-.-" evidence="3"/>
<keyword evidence="1" id="KW-0812">Transmembrane</keyword>
<dbReference type="InterPro" id="IPR042150">
    <property type="entry name" value="MmRce1-like"/>
</dbReference>
<dbReference type="GO" id="GO:0016787">
    <property type="term" value="F:hydrolase activity"/>
    <property type="evidence" value="ECO:0007669"/>
    <property type="project" value="UniProtKB-KW"/>
</dbReference>
<evidence type="ECO:0000313" key="4">
    <source>
        <dbReference type="Proteomes" id="UP001589797"/>
    </source>
</evidence>
<evidence type="ECO:0000313" key="3">
    <source>
        <dbReference type="EMBL" id="MFC0263644.1"/>
    </source>
</evidence>
<dbReference type="EMBL" id="JBHLWI010000037">
    <property type="protein sequence ID" value="MFC0263644.1"/>
    <property type="molecule type" value="Genomic_DNA"/>
</dbReference>
<keyword evidence="1" id="KW-0472">Membrane</keyword>
<feature type="transmembrane region" description="Helical" evidence="1">
    <location>
        <begin position="88"/>
        <end position="107"/>
    </location>
</feature>
<keyword evidence="1" id="KW-1133">Transmembrane helix</keyword>
<protein>
    <submittedName>
        <fullName evidence="3">CPBP family intramembrane glutamic endopeptidase</fullName>
        <ecNumber evidence="3">3.4.-.-</ecNumber>
    </submittedName>
</protein>
<feature type="transmembrane region" description="Helical" evidence="1">
    <location>
        <begin position="43"/>
        <end position="67"/>
    </location>
</feature>
<proteinExistence type="predicted"/>
<dbReference type="PANTHER" id="PTHR35797">
    <property type="entry name" value="PROTEASE-RELATED"/>
    <property type="match status" value="1"/>
</dbReference>
<evidence type="ECO:0000259" key="2">
    <source>
        <dbReference type="Pfam" id="PF02517"/>
    </source>
</evidence>
<feature type="transmembrane region" description="Helical" evidence="1">
    <location>
        <begin position="250"/>
        <end position="270"/>
    </location>
</feature>
<dbReference type="Proteomes" id="UP001589797">
    <property type="component" value="Unassembled WGS sequence"/>
</dbReference>